<feature type="chain" id="PRO_5045340396" evidence="1">
    <location>
        <begin position="20"/>
        <end position="127"/>
    </location>
</feature>
<organism evidence="2 3">
    <name type="scientific">Deinococcus taklimakanensis</name>
    <dbReference type="NCBI Taxonomy" id="536443"/>
    <lineage>
        <taxon>Bacteria</taxon>
        <taxon>Thermotogati</taxon>
        <taxon>Deinococcota</taxon>
        <taxon>Deinococci</taxon>
        <taxon>Deinococcales</taxon>
        <taxon>Deinococcaceae</taxon>
        <taxon>Deinococcus</taxon>
    </lineage>
</organism>
<evidence type="ECO:0000313" key="3">
    <source>
        <dbReference type="Proteomes" id="UP001597475"/>
    </source>
</evidence>
<name>A0ABW5P402_9DEIO</name>
<accession>A0ABW5P402</accession>
<gene>
    <name evidence="2" type="ORF">ACFSR9_06720</name>
</gene>
<evidence type="ECO:0000256" key="1">
    <source>
        <dbReference type="SAM" id="SignalP"/>
    </source>
</evidence>
<proteinExistence type="predicted"/>
<protein>
    <submittedName>
        <fullName evidence="2">Uncharacterized protein</fullName>
    </submittedName>
</protein>
<keyword evidence="1" id="KW-0732">Signal</keyword>
<evidence type="ECO:0000313" key="2">
    <source>
        <dbReference type="EMBL" id="MFD2609133.1"/>
    </source>
</evidence>
<dbReference type="RefSeq" id="WP_386844261.1">
    <property type="nucleotide sequence ID" value="NZ_JBHUMK010000027.1"/>
</dbReference>
<sequence length="127" mass="13511">MRKQFVVGAALFLSTAAGQAVSTITTTTPAQQAVISRNAQAFTGRSCQTYKANMREVPAGMNPKERLSFAFNFALNALKGAGITPKVQRTPDGGGILYVASMNEFAHVTTLQSGGRTYQGTFSCLLK</sequence>
<dbReference type="Proteomes" id="UP001597475">
    <property type="component" value="Unassembled WGS sequence"/>
</dbReference>
<feature type="signal peptide" evidence="1">
    <location>
        <begin position="1"/>
        <end position="19"/>
    </location>
</feature>
<dbReference type="EMBL" id="JBHUMK010000027">
    <property type="protein sequence ID" value="MFD2609133.1"/>
    <property type="molecule type" value="Genomic_DNA"/>
</dbReference>
<comment type="caution">
    <text evidence="2">The sequence shown here is derived from an EMBL/GenBank/DDBJ whole genome shotgun (WGS) entry which is preliminary data.</text>
</comment>
<keyword evidence="3" id="KW-1185">Reference proteome</keyword>
<reference evidence="3" key="1">
    <citation type="journal article" date="2019" name="Int. J. Syst. Evol. Microbiol.">
        <title>The Global Catalogue of Microorganisms (GCM) 10K type strain sequencing project: providing services to taxonomists for standard genome sequencing and annotation.</title>
        <authorList>
            <consortium name="The Broad Institute Genomics Platform"/>
            <consortium name="The Broad Institute Genome Sequencing Center for Infectious Disease"/>
            <person name="Wu L."/>
            <person name="Ma J."/>
        </authorList>
    </citation>
    <scope>NUCLEOTIDE SEQUENCE [LARGE SCALE GENOMIC DNA]</scope>
    <source>
        <strain evidence="3">KCTC 33842</strain>
    </source>
</reference>